<dbReference type="Proteomes" id="UP001469553">
    <property type="component" value="Unassembled WGS sequence"/>
</dbReference>
<evidence type="ECO:0008006" key="4">
    <source>
        <dbReference type="Google" id="ProtNLM"/>
    </source>
</evidence>
<accession>A0ABV0Z571</accession>
<feature type="region of interest" description="Disordered" evidence="1">
    <location>
        <begin position="537"/>
        <end position="588"/>
    </location>
</feature>
<evidence type="ECO:0000313" key="2">
    <source>
        <dbReference type="EMBL" id="MEQ2300785.1"/>
    </source>
</evidence>
<name>A0ABV0Z571_9TELE</name>
<keyword evidence="3" id="KW-1185">Reference proteome</keyword>
<feature type="region of interest" description="Disordered" evidence="1">
    <location>
        <begin position="287"/>
        <end position="315"/>
    </location>
</feature>
<feature type="region of interest" description="Disordered" evidence="1">
    <location>
        <begin position="692"/>
        <end position="744"/>
    </location>
</feature>
<feature type="compositionally biased region" description="Pro residues" evidence="1">
    <location>
        <begin position="567"/>
        <end position="582"/>
    </location>
</feature>
<feature type="compositionally biased region" description="Basic and acidic residues" evidence="1">
    <location>
        <begin position="455"/>
        <end position="467"/>
    </location>
</feature>
<proteinExistence type="predicted"/>
<reference evidence="2 3" key="1">
    <citation type="submission" date="2021-06" db="EMBL/GenBank/DDBJ databases">
        <authorList>
            <person name="Palmer J.M."/>
        </authorList>
    </citation>
    <scope>NUCLEOTIDE SEQUENCE [LARGE SCALE GENOMIC DNA]</scope>
    <source>
        <strain evidence="2 3">AS_MEX2019</strain>
        <tissue evidence="2">Muscle</tissue>
    </source>
</reference>
<feature type="region of interest" description="Disordered" evidence="1">
    <location>
        <begin position="430"/>
        <end position="489"/>
    </location>
</feature>
<organism evidence="2 3">
    <name type="scientific">Ameca splendens</name>
    <dbReference type="NCBI Taxonomy" id="208324"/>
    <lineage>
        <taxon>Eukaryota</taxon>
        <taxon>Metazoa</taxon>
        <taxon>Chordata</taxon>
        <taxon>Craniata</taxon>
        <taxon>Vertebrata</taxon>
        <taxon>Euteleostomi</taxon>
        <taxon>Actinopterygii</taxon>
        <taxon>Neopterygii</taxon>
        <taxon>Teleostei</taxon>
        <taxon>Neoteleostei</taxon>
        <taxon>Acanthomorphata</taxon>
        <taxon>Ovalentaria</taxon>
        <taxon>Atherinomorphae</taxon>
        <taxon>Cyprinodontiformes</taxon>
        <taxon>Goodeidae</taxon>
        <taxon>Ameca</taxon>
    </lineage>
</organism>
<gene>
    <name evidence="2" type="ORF">AMECASPLE_029482</name>
</gene>
<feature type="region of interest" description="Disordered" evidence="1">
    <location>
        <begin position="30"/>
        <end position="64"/>
    </location>
</feature>
<feature type="region of interest" description="Disordered" evidence="1">
    <location>
        <begin position="628"/>
        <end position="653"/>
    </location>
</feature>
<evidence type="ECO:0000313" key="3">
    <source>
        <dbReference type="Proteomes" id="UP001469553"/>
    </source>
</evidence>
<sequence length="744" mass="81464">MAKGLSVKSIQQLWECAACWQHHPNKAVVSQHKSLQQSPGRKHDLFPRTSSSQSGKHSGMPEEGVFHTVGQDALEKGHITAGPSTMKKSGTGDLSSLEGVMSILPQLGDSEEKLQQRLWLRQRILRNQQNQKIALRQEKDPFGRPPPPYPGTVRPPAPGFTGRLTGEQMSGFTSGEAPIPRQNLHRDHCVRGQAVRFGVSQGIPVGLQDPSVRPSLEQGNLGQLRRSVPAAFTGIRSLMHPNLAGPVMPGVPQLIVPRSQPPQQHGIMPYIELRHHAAENRLRLPFPLPTPPEPQEARQMPTRDPNKSSVARSGSVKMGEAGLDQQTVELDQQHLGPGEAALPRSDGIEQHLEGEDSAVKDLEDVEVKDLVDLNLNLDPEDGKEDLDLGPNDLHLDDFLLTGKFDLIAYADPELNLEDKKDMFNEELDLGEPAEDREGGRAFRKPDGPANFPCRAKQEVKEAKKAEADTPAPLPLATSRPPGAPSAFMNKKKLEGSGAVSGPAPVVPEQEQTLSSVHRLMSQGEPCVFQHHQRPFGSTPILQRQCPIPLGPTPQSSPTMPQIQSSHPPQPQPLNPQNQPPHPGTETQGVNSVSFLEHQVPVENQNKTRPLLLEEQPLLLQDLLDQERQEQQQQKQMQALIRQRSGSESGFSNVGCESISDPIMKAKMQALKGINRVMSQGNLGLNPMVINRFQQTPGTPGPELTPQSPHLLGQDGKLNPQLVRRTPPSFGPGLISEHQSTNQSI</sequence>
<dbReference type="EMBL" id="JAHRIP010050404">
    <property type="protein sequence ID" value="MEQ2300785.1"/>
    <property type="molecule type" value="Genomic_DNA"/>
</dbReference>
<protein>
    <recommendedName>
        <fullName evidence="4">MLL3</fullName>
    </recommendedName>
</protein>
<evidence type="ECO:0000256" key="1">
    <source>
        <dbReference type="SAM" id="MobiDB-lite"/>
    </source>
</evidence>
<comment type="caution">
    <text evidence="2">The sequence shown here is derived from an EMBL/GenBank/DDBJ whole genome shotgun (WGS) entry which is preliminary data.</text>
</comment>
<feature type="compositionally biased region" description="Basic and acidic residues" evidence="1">
    <location>
        <begin position="433"/>
        <end position="446"/>
    </location>
</feature>